<gene>
    <name evidence="4" type="ORF">HNP47_000227</name>
</gene>
<dbReference type="InterPro" id="IPR052043">
    <property type="entry name" value="PolySaccharide_Degr_Enz"/>
</dbReference>
<keyword evidence="3" id="KW-0732">Signal</keyword>
<name>A0A7W9FRM1_BREVE</name>
<dbReference type="AlphaFoldDB" id="A0A7W9FRM1"/>
<accession>A0A7W9FRM1</accession>
<evidence type="ECO:0000256" key="3">
    <source>
        <dbReference type="SAM" id="SignalP"/>
    </source>
</evidence>
<protein>
    <submittedName>
        <fullName evidence="4">Rhamnogalacturonyl hydrolase YesR</fullName>
    </submittedName>
</protein>
<evidence type="ECO:0000313" key="4">
    <source>
        <dbReference type="EMBL" id="MBB5770258.1"/>
    </source>
</evidence>
<feature type="region of interest" description="Disordered" evidence="2">
    <location>
        <begin position="462"/>
        <end position="484"/>
    </location>
</feature>
<dbReference type="InterPro" id="IPR010905">
    <property type="entry name" value="Glyco_hydro_88"/>
</dbReference>
<evidence type="ECO:0000256" key="1">
    <source>
        <dbReference type="ARBA" id="ARBA00022801"/>
    </source>
</evidence>
<comment type="caution">
    <text evidence="4">The sequence shown here is derived from an EMBL/GenBank/DDBJ whole genome shotgun (WGS) entry which is preliminary data.</text>
</comment>
<dbReference type="PANTHER" id="PTHR33886">
    <property type="entry name" value="UNSATURATED RHAMNOGALACTURONAN HYDROLASE (EUROFUNG)"/>
    <property type="match status" value="1"/>
</dbReference>
<dbReference type="GO" id="GO:0005975">
    <property type="term" value="P:carbohydrate metabolic process"/>
    <property type="evidence" value="ECO:0007669"/>
    <property type="project" value="InterPro"/>
</dbReference>
<feature type="signal peptide" evidence="3">
    <location>
        <begin position="1"/>
        <end position="27"/>
    </location>
</feature>
<dbReference type="Pfam" id="PF16153">
    <property type="entry name" value="DUF4861"/>
    <property type="match status" value="1"/>
</dbReference>
<dbReference type="EMBL" id="JACHLJ010000001">
    <property type="protein sequence ID" value="MBB5770258.1"/>
    <property type="molecule type" value="Genomic_DNA"/>
</dbReference>
<dbReference type="Gene3D" id="1.50.10.10">
    <property type="match status" value="1"/>
</dbReference>
<dbReference type="RefSeq" id="WP_184277707.1">
    <property type="nucleotide sequence ID" value="NZ_JACHLJ010000001.1"/>
</dbReference>
<dbReference type="PANTHER" id="PTHR33886:SF8">
    <property type="entry name" value="UNSATURATED RHAMNOGALACTURONAN HYDROLASE (EUROFUNG)"/>
    <property type="match status" value="1"/>
</dbReference>
<sequence length="750" mass="83033">MALPTRPCIGLIAVLMSSAAMSGPVLAQTVGALPPGVEAEWLAQRNRPALYTEVAGVPSRESTMAAVEYVASSQIAAMAAEPLALSTGSNLTQMSSNWVAATFYVGASRLARVSDDRRTLRFLSAVADHYNYGVRGARSGKTMLNADDIAIGDLYEELYARRGQEGVLMPLRQRLDWQVPYLARAEDTPALVWWWADALYMAPPVFARMTAITGDPKYLNAADKEWRRTAARLWVEDEKLFLRDERFKDENHRDADGDRIYWSRANGWVMGGLVRWLESVPADFAGRGLYVDLFQKMAGRIAGLQQEDGLWRASLLDPKAYPEAETSGSVFYVYALAWGINHGLLDRDTYLPHVLKGWAGLNRHVLANGLVGAAQKTGDQPVSTAPEDVGLYVSGTYILAGLEVATLNDAVRSLPLAEPTRDTAEVIAATTPVPPAPVTVVGAEEIRRRDAEMRATSALSYDPSALNRPSTIEPLEPPPEDQQRPRAVARFAPDRLDDLLWENDRVAHRIYGPTLEAREAPSGSGIDVWAKRVRYPFMDRQLKFPNYHVDRGEGLDYYDVGRGRGAGGLGIWYDNKLWTSRNFSTYQIDKTGGDEARFSVTYRPWPVDVVRTVSETREFSLPLGSNFTRMTSTLSSNSDAPLIVAIGISKRSNDNGRGFVTRDAAHGRLMFWEPENPEHGALGIALAVDPATVEGFTEDADNYLILVRVTPGQPFTYYMGSAWDRGLDFTTRSAWEDFVANQSFDFRQGD</sequence>
<evidence type="ECO:0000313" key="5">
    <source>
        <dbReference type="Proteomes" id="UP000556201"/>
    </source>
</evidence>
<evidence type="ECO:0000256" key="2">
    <source>
        <dbReference type="SAM" id="MobiDB-lite"/>
    </source>
</evidence>
<dbReference type="InterPro" id="IPR032342">
    <property type="entry name" value="DUF4861"/>
</dbReference>
<feature type="chain" id="PRO_5031338820" evidence="3">
    <location>
        <begin position="28"/>
        <end position="750"/>
    </location>
</feature>
<dbReference type="Proteomes" id="UP000556201">
    <property type="component" value="Unassembled WGS sequence"/>
</dbReference>
<dbReference type="GO" id="GO:0016787">
    <property type="term" value="F:hydrolase activity"/>
    <property type="evidence" value="ECO:0007669"/>
    <property type="project" value="UniProtKB-KW"/>
</dbReference>
<proteinExistence type="predicted"/>
<dbReference type="SUPFAM" id="SSF48208">
    <property type="entry name" value="Six-hairpin glycosidases"/>
    <property type="match status" value="1"/>
</dbReference>
<keyword evidence="1 4" id="KW-0378">Hydrolase</keyword>
<dbReference type="Pfam" id="PF07470">
    <property type="entry name" value="Glyco_hydro_88"/>
    <property type="match status" value="1"/>
</dbReference>
<dbReference type="InterPro" id="IPR008928">
    <property type="entry name" value="6-hairpin_glycosidase_sf"/>
</dbReference>
<reference evidence="4 5" key="1">
    <citation type="submission" date="2020-08" db="EMBL/GenBank/DDBJ databases">
        <title>Functional genomics of gut bacteria from endangered species of beetles.</title>
        <authorList>
            <person name="Carlos-Shanley C."/>
        </authorList>
    </citation>
    <scope>NUCLEOTIDE SEQUENCE [LARGE SCALE GENOMIC DNA]</scope>
    <source>
        <strain evidence="4 5">S00192</strain>
    </source>
</reference>
<organism evidence="4 5">
    <name type="scientific">Brevundimonas vesicularis</name>
    <name type="common">Pseudomonas vesicularis</name>
    <dbReference type="NCBI Taxonomy" id="41276"/>
    <lineage>
        <taxon>Bacteria</taxon>
        <taxon>Pseudomonadati</taxon>
        <taxon>Pseudomonadota</taxon>
        <taxon>Alphaproteobacteria</taxon>
        <taxon>Caulobacterales</taxon>
        <taxon>Caulobacteraceae</taxon>
        <taxon>Brevundimonas</taxon>
    </lineage>
</organism>
<dbReference type="InterPro" id="IPR012341">
    <property type="entry name" value="6hp_glycosidase-like_sf"/>
</dbReference>